<evidence type="ECO:0000313" key="3">
    <source>
        <dbReference type="Proteomes" id="UP000070444"/>
    </source>
</evidence>
<dbReference type="EMBL" id="KQ964435">
    <property type="protein sequence ID" value="KXN73508.1"/>
    <property type="molecule type" value="Genomic_DNA"/>
</dbReference>
<dbReference type="OrthoDB" id="608866at2759"/>
<evidence type="ECO:0000313" key="2">
    <source>
        <dbReference type="EMBL" id="KXN73508.1"/>
    </source>
</evidence>
<dbReference type="InterPro" id="IPR009057">
    <property type="entry name" value="Homeodomain-like_sf"/>
</dbReference>
<dbReference type="SMART" id="SM00717">
    <property type="entry name" value="SANT"/>
    <property type="match status" value="1"/>
</dbReference>
<sequence length="178" mass="21056">MTNTKHIENNASEIEQTKQAWVNSMRLQFCKRPNLPSTQNIIFDDGTLNQDYFRPSIKDLKRAKIDLEDQVKKFSEEDKEKLIQGIEKYGIGNFREISDNLLSSWAPQELRVRTMRLIGRQNLQLYKDWKGDKAAIEKELEFNKELALKYNVWKNNTLVYDDEGNVLRELNIHHNIKD</sequence>
<name>A0A137PES6_CONC2</name>
<evidence type="ECO:0000259" key="1">
    <source>
        <dbReference type="SMART" id="SM00717"/>
    </source>
</evidence>
<reference evidence="2 3" key="1">
    <citation type="journal article" date="2015" name="Genome Biol. Evol.">
        <title>Phylogenomic analyses indicate that early fungi evolved digesting cell walls of algal ancestors of land plants.</title>
        <authorList>
            <person name="Chang Y."/>
            <person name="Wang S."/>
            <person name="Sekimoto S."/>
            <person name="Aerts A.L."/>
            <person name="Choi C."/>
            <person name="Clum A."/>
            <person name="LaButti K.M."/>
            <person name="Lindquist E.A."/>
            <person name="Yee Ngan C."/>
            <person name="Ohm R.A."/>
            <person name="Salamov A.A."/>
            <person name="Grigoriev I.V."/>
            <person name="Spatafora J.W."/>
            <person name="Berbee M.L."/>
        </authorList>
    </citation>
    <scope>NUCLEOTIDE SEQUENCE [LARGE SCALE GENOMIC DNA]</scope>
    <source>
        <strain evidence="2 3">NRRL 28638</strain>
    </source>
</reference>
<keyword evidence="3" id="KW-1185">Reference proteome</keyword>
<dbReference type="Gene3D" id="1.10.10.60">
    <property type="entry name" value="Homeodomain-like"/>
    <property type="match status" value="1"/>
</dbReference>
<protein>
    <recommendedName>
        <fullName evidence="1">Myb-like domain-containing protein</fullName>
    </recommendedName>
</protein>
<dbReference type="OMA" id="TWKQGVL"/>
<dbReference type="SUPFAM" id="SSF46689">
    <property type="entry name" value="Homeodomain-like"/>
    <property type="match status" value="1"/>
</dbReference>
<gene>
    <name evidence="2" type="ORF">CONCODRAFT_77278</name>
</gene>
<dbReference type="Proteomes" id="UP000070444">
    <property type="component" value="Unassembled WGS sequence"/>
</dbReference>
<feature type="domain" description="Myb-like" evidence="1">
    <location>
        <begin position="70"/>
        <end position="120"/>
    </location>
</feature>
<accession>A0A137PES6</accession>
<proteinExistence type="predicted"/>
<dbReference type="InterPro" id="IPR001005">
    <property type="entry name" value="SANT/Myb"/>
</dbReference>
<organism evidence="2 3">
    <name type="scientific">Conidiobolus coronatus (strain ATCC 28846 / CBS 209.66 / NRRL 28638)</name>
    <name type="common">Delacroixia coronata</name>
    <dbReference type="NCBI Taxonomy" id="796925"/>
    <lineage>
        <taxon>Eukaryota</taxon>
        <taxon>Fungi</taxon>
        <taxon>Fungi incertae sedis</taxon>
        <taxon>Zoopagomycota</taxon>
        <taxon>Entomophthoromycotina</taxon>
        <taxon>Entomophthoromycetes</taxon>
        <taxon>Entomophthorales</taxon>
        <taxon>Ancylistaceae</taxon>
        <taxon>Conidiobolus</taxon>
    </lineage>
</organism>
<dbReference type="STRING" id="796925.A0A137PES6"/>
<dbReference type="AlphaFoldDB" id="A0A137PES6"/>